<sequence>MLEQLPVLDPKSYVRRAPWDGGICLDQWIQSRVLELSFTSLEMMAFAKDVGDDGMPFIWDEERRFAMRAELDAAYIHLYGVDRDDVDYIMDSFGAFQRNDPERFTRTKALILDVYDALARAMETGEPYGSILDPPPGEGPRHPAQ</sequence>
<gene>
    <name evidence="2" type="ORF">E1293_28765</name>
</gene>
<proteinExistence type="predicted"/>
<comment type="caution">
    <text evidence="2">The sequence shown here is derived from an EMBL/GenBank/DDBJ whole genome shotgun (WGS) entry which is preliminary data.</text>
</comment>
<dbReference type="Proteomes" id="UP000295578">
    <property type="component" value="Unassembled WGS sequence"/>
</dbReference>
<dbReference type="AlphaFoldDB" id="A0A4R5ATD4"/>
<organism evidence="2 3">
    <name type="scientific">Actinomadura darangshiensis</name>
    <dbReference type="NCBI Taxonomy" id="705336"/>
    <lineage>
        <taxon>Bacteria</taxon>
        <taxon>Bacillati</taxon>
        <taxon>Actinomycetota</taxon>
        <taxon>Actinomycetes</taxon>
        <taxon>Streptosporangiales</taxon>
        <taxon>Thermomonosporaceae</taxon>
        <taxon>Actinomadura</taxon>
    </lineage>
</organism>
<dbReference type="EMBL" id="SMKY01000159">
    <property type="protein sequence ID" value="TDD75089.1"/>
    <property type="molecule type" value="Genomic_DNA"/>
</dbReference>
<evidence type="ECO:0000313" key="2">
    <source>
        <dbReference type="EMBL" id="TDD75089.1"/>
    </source>
</evidence>
<keyword evidence="3" id="KW-1185">Reference proteome</keyword>
<name>A0A4R5ATD4_9ACTN</name>
<protein>
    <submittedName>
        <fullName evidence="2">Uncharacterized protein</fullName>
    </submittedName>
</protein>
<evidence type="ECO:0000313" key="3">
    <source>
        <dbReference type="Proteomes" id="UP000295578"/>
    </source>
</evidence>
<evidence type="ECO:0000256" key="1">
    <source>
        <dbReference type="SAM" id="MobiDB-lite"/>
    </source>
</evidence>
<accession>A0A4R5ATD4</accession>
<feature type="region of interest" description="Disordered" evidence="1">
    <location>
        <begin position="126"/>
        <end position="145"/>
    </location>
</feature>
<dbReference type="OrthoDB" id="4280289at2"/>
<reference evidence="2 3" key="1">
    <citation type="submission" date="2019-03" db="EMBL/GenBank/DDBJ databases">
        <title>Draft genome sequences of novel Actinobacteria.</title>
        <authorList>
            <person name="Sahin N."/>
            <person name="Ay H."/>
            <person name="Saygin H."/>
        </authorList>
    </citation>
    <scope>NUCLEOTIDE SEQUENCE [LARGE SCALE GENOMIC DNA]</scope>
    <source>
        <strain evidence="2 3">DSM 45941</strain>
    </source>
</reference>
<dbReference type="RefSeq" id="WP_132200622.1">
    <property type="nucleotide sequence ID" value="NZ_SMKY01000159.1"/>
</dbReference>